<dbReference type="InterPro" id="IPR002661">
    <property type="entry name" value="Ribosome_recyc_fac"/>
</dbReference>
<gene>
    <name evidence="4" type="ORF">A2814_00485</name>
</gene>
<feature type="domain" description="Ribosome recycling factor" evidence="3">
    <location>
        <begin position="21"/>
        <end position="182"/>
    </location>
</feature>
<protein>
    <recommendedName>
        <fullName evidence="3">Ribosome recycling factor domain-containing protein</fullName>
    </recommendedName>
</protein>
<dbReference type="SUPFAM" id="SSF55194">
    <property type="entry name" value="Ribosome recycling factor, RRF"/>
    <property type="match status" value="1"/>
</dbReference>
<evidence type="ECO:0000313" key="5">
    <source>
        <dbReference type="Proteomes" id="UP000177869"/>
    </source>
</evidence>
<evidence type="ECO:0000259" key="3">
    <source>
        <dbReference type="Pfam" id="PF01765"/>
    </source>
</evidence>
<comment type="similarity">
    <text evidence="1">Belongs to the RRF family.</text>
</comment>
<dbReference type="EMBL" id="MFTI01000002">
    <property type="protein sequence ID" value="OGI61231.1"/>
    <property type="molecule type" value="Genomic_DNA"/>
</dbReference>
<evidence type="ECO:0000256" key="1">
    <source>
        <dbReference type="ARBA" id="ARBA00005912"/>
    </source>
</evidence>
<reference evidence="4 5" key="1">
    <citation type="journal article" date="2016" name="Nat. Commun.">
        <title>Thousands of microbial genomes shed light on interconnected biogeochemical processes in an aquifer system.</title>
        <authorList>
            <person name="Anantharaman K."/>
            <person name="Brown C.T."/>
            <person name="Hug L.A."/>
            <person name="Sharon I."/>
            <person name="Castelle C.J."/>
            <person name="Probst A.J."/>
            <person name="Thomas B.C."/>
            <person name="Singh A."/>
            <person name="Wilkins M.J."/>
            <person name="Karaoz U."/>
            <person name="Brodie E.L."/>
            <person name="Williams K.H."/>
            <person name="Hubbard S.S."/>
            <person name="Banfield J.F."/>
        </authorList>
    </citation>
    <scope>NUCLEOTIDE SEQUENCE [LARGE SCALE GENOMIC DNA]</scope>
</reference>
<dbReference type="Pfam" id="PF01765">
    <property type="entry name" value="RRF"/>
    <property type="match status" value="1"/>
</dbReference>
<dbReference type="Gene3D" id="1.10.132.20">
    <property type="entry name" value="Ribosome-recycling factor"/>
    <property type="match status" value="1"/>
</dbReference>
<dbReference type="PANTHER" id="PTHR20982">
    <property type="entry name" value="RIBOSOME RECYCLING FACTOR"/>
    <property type="match status" value="1"/>
</dbReference>
<proteinExistence type="inferred from homology"/>
<dbReference type="PANTHER" id="PTHR20982:SF3">
    <property type="entry name" value="MITOCHONDRIAL RIBOSOME RECYCLING FACTOR PSEUDO 1"/>
    <property type="match status" value="1"/>
</dbReference>
<dbReference type="Gene3D" id="3.30.1360.40">
    <property type="match status" value="1"/>
</dbReference>
<evidence type="ECO:0000256" key="2">
    <source>
        <dbReference type="ARBA" id="ARBA00022917"/>
    </source>
</evidence>
<dbReference type="FunFam" id="3.30.1360.40:FF:000001">
    <property type="entry name" value="Ribosome-recycling factor"/>
    <property type="match status" value="1"/>
</dbReference>
<dbReference type="AlphaFoldDB" id="A0A1F6UV48"/>
<keyword evidence="2" id="KW-0648">Protein biosynthesis</keyword>
<accession>A0A1F6UV48</accession>
<dbReference type="GO" id="GO:0043023">
    <property type="term" value="F:ribosomal large subunit binding"/>
    <property type="evidence" value="ECO:0007669"/>
    <property type="project" value="TreeGrafter"/>
</dbReference>
<organism evidence="4 5">
    <name type="scientific">Candidatus Nomurabacteria bacterium RIFCSPHIGHO2_01_FULL_38_19</name>
    <dbReference type="NCBI Taxonomy" id="1801732"/>
    <lineage>
        <taxon>Bacteria</taxon>
        <taxon>Candidatus Nomuraibacteriota</taxon>
    </lineage>
</organism>
<dbReference type="InterPro" id="IPR023584">
    <property type="entry name" value="Ribosome_recyc_fac_dom"/>
</dbReference>
<name>A0A1F6UV48_9BACT</name>
<comment type="caution">
    <text evidence="4">The sequence shown here is derived from an EMBL/GenBank/DDBJ whole genome shotgun (WGS) entry which is preliminary data.</text>
</comment>
<evidence type="ECO:0000313" key="4">
    <source>
        <dbReference type="EMBL" id="OGI61231.1"/>
    </source>
</evidence>
<dbReference type="InterPro" id="IPR036191">
    <property type="entry name" value="RRF_sf"/>
</dbReference>
<sequence>MQYNFSNFKTELKKVEEFLGKEYRELNIGRASPMVLDSISVVSYGSYVPLKTVANISIEDPKTLRIAPWDKSQIKDIEKAIISSNLGLSVATDDLGIRVIFPQLTTETRTALVKVLKQKLEDSRISVRHERETVWEDVQAKEREGQLTEDEKFRAKEELQKIIDEVNRNLEATFDKKEREVMG</sequence>
<dbReference type="STRING" id="1801732.A2814_00485"/>
<dbReference type="Proteomes" id="UP000177869">
    <property type="component" value="Unassembled WGS sequence"/>
</dbReference>
<dbReference type="GO" id="GO:0006412">
    <property type="term" value="P:translation"/>
    <property type="evidence" value="ECO:0007669"/>
    <property type="project" value="UniProtKB-KW"/>
</dbReference>